<dbReference type="FunFam" id="3.30.420.10:FF:000045">
    <property type="entry name" value="3'-5' exonuclease DinG"/>
    <property type="match status" value="1"/>
</dbReference>
<evidence type="ECO:0000256" key="3">
    <source>
        <dbReference type="ARBA" id="ARBA00022839"/>
    </source>
</evidence>
<dbReference type="RefSeq" id="WP_051904898.1">
    <property type="nucleotide sequence ID" value="NZ_CP009211.1"/>
</dbReference>
<feature type="region of interest" description="Disordered" evidence="4">
    <location>
        <begin position="455"/>
        <end position="483"/>
    </location>
</feature>
<keyword evidence="5" id="KW-1133">Transmembrane helix</keyword>
<dbReference type="SUPFAM" id="SSF52113">
    <property type="entry name" value="BRCT domain"/>
    <property type="match status" value="1"/>
</dbReference>
<proteinExistence type="predicted"/>
<name>A0A240A3U1_9CORY</name>
<sequence>MDQRNGYAVIDLETTGFGKYDRIVEIGVVLLDPDLNEEDRWRTLVQPMRDIPNSEIHGITAIDLVEAPTFDRIAEEFRAVVGSRTPVAHNAPFEKRFLAAEFDRANLPDTLPEHWVDTMKLAREYVGVGKLSEACKFAGIRNERAHSALGDAAATAELLRYFHSAHGRHSRIGQLTHQLPASGARAEDAYRDRLANALRDKQITREEAHELEAAATGLAHEDVEAINEEFIRQLVVQAWADGVVTDAERAELLAIADALGVDQALVKRLIRPLPTDVTLSPGDRVALTGTLAMPREEWTARATAAGLDVGGVTKNCAVLVAANPDTMSGKARKAREYGVPIIGETQFAHLIATMGTSASLIDAPAAETSPVRVAAAWIAEHADRPLHELAPQLRPGDAPEATGTGIDKYLELWGEHFPQMLEASAADLRKLHGVGEKRQLKLVELVVELAADGAAEPAETVAPEPEPQKASPYEEPAPTKPKDTTDWAYPTPEELMQEANKPLSTPVPQYEDPFAVLAPETPKKNRAAQVCKWSAITVVASFVFMMILVGAFDAEGEDPLSILTALVFLGAGVSTVISGIVAIIAWFRRS</sequence>
<feature type="transmembrane region" description="Helical" evidence="5">
    <location>
        <begin position="533"/>
        <end position="554"/>
    </location>
</feature>
<evidence type="ECO:0000256" key="4">
    <source>
        <dbReference type="SAM" id="MobiDB-lite"/>
    </source>
</evidence>
<dbReference type="SUPFAM" id="SSF53098">
    <property type="entry name" value="Ribonuclease H-like"/>
    <property type="match status" value="1"/>
</dbReference>
<dbReference type="GO" id="GO:0005829">
    <property type="term" value="C:cytosol"/>
    <property type="evidence" value="ECO:0007669"/>
    <property type="project" value="TreeGrafter"/>
</dbReference>
<dbReference type="Gene3D" id="1.10.3680.10">
    <property type="entry name" value="TerB-like"/>
    <property type="match status" value="1"/>
</dbReference>
<dbReference type="InterPro" id="IPR013520">
    <property type="entry name" value="Ribonucl_H"/>
</dbReference>
<dbReference type="EMBL" id="LT906467">
    <property type="protein sequence ID" value="SNV77633.1"/>
    <property type="molecule type" value="Genomic_DNA"/>
</dbReference>
<dbReference type="Pfam" id="PF00929">
    <property type="entry name" value="RNase_T"/>
    <property type="match status" value="1"/>
</dbReference>
<feature type="transmembrane region" description="Helical" evidence="5">
    <location>
        <begin position="560"/>
        <end position="587"/>
    </location>
</feature>
<evidence type="ECO:0000256" key="2">
    <source>
        <dbReference type="ARBA" id="ARBA00022801"/>
    </source>
</evidence>
<dbReference type="Proteomes" id="UP000215374">
    <property type="component" value="Chromosome 1"/>
</dbReference>
<keyword evidence="1" id="KW-0540">Nuclease</keyword>
<dbReference type="SMART" id="SM00479">
    <property type="entry name" value="EXOIII"/>
    <property type="match status" value="1"/>
</dbReference>
<dbReference type="Gene3D" id="3.30.420.10">
    <property type="entry name" value="Ribonuclease H-like superfamily/Ribonuclease H"/>
    <property type="match status" value="1"/>
</dbReference>
<dbReference type="CDD" id="cd06127">
    <property type="entry name" value="DEDDh"/>
    <property type="match status" value="1"/>
</dbReference>
<dbReference type="InterPro" id="IPR036397">
    <property type="entry name" value="RNaseH_sf"/>
</dbReference>
<feature type="domain" description="Exonuclease" evidence="6">
    <location>
        <begin position="6"/>
        <end position="168"/>
    </location>
</feature>
<dbReference type="PANTHER" id="PTHR30231">
    <property type="entry name" value="DNA POLYMERASE III SUBUNIT EPSILON"/>
    <property type="match status" value="1"/>
</dbReference>
<gene>
    <name evidence="7" type="primary">dinG_1</name>
    <name evidence="7" type="ORF">SAMEA4535761_01777</name>
</gene>
<reference evidence="7 8" key="1">
    <citation type="submission" date="2017-06" db="EMBL/GenBank/DDBJ databases">
        <authorList>
            <consortium name="Pathogen Informatics"/>
        </authorList>
    </citation>
    <scope>NUCLEOTIDE SEQUENCE [LARGE SCALE GENOMIC DNA]</scope>
    <source>
        <strain evidence="7 8">NCTC13015</strain>
    </source>
</reference>
<dbReference type="PANTHER" id="PTHR30231:SF4">
    <property type="entry name" value="PROTEIN NEN2"/>
    <property type="match status" value="1"/>
</dbReference>
<keyword evidence="2 7" id="KW-0378">Hydrolase</keyword>
<dbReference type="InterPro" id="IPR029024">
    <property type="entry name" value="TerB-like"/>
</dbReference>
<dbReference type="Gene3D" id="3.40.50.10190">
    <property type="entry name" value="BRCT domain"/>
    <property type="match status" value="1"/>
</dbReference>
<evidence type="ECO:0000256" key="1">
    <source>
        <dbReference type="ARBA" id="ARBA00022722"/>
    </source>
</evidence>
<keyword evidence="5" id="KW-0472">Membrane</keyword>
<dbReference type="SUPFAM" id="SSF158682">
    <property type="entry name" value="TerB-like"/>
    <property type="match status" value="1"/>
</dbReference>
<evidence type="ECO:0000313" key="8">
    <source>
        <dbReference type="Proteomes" id="UP000215374"/>
    </source>
</evidence>
<dbReference type="InterPro" id="IPR012337">
    <property type="entry name" value="RNaseH-like_sf"/>
</dbReference>
<accession>A0A240A3U1</accession>
<protein>
    <submittedName>
        <fullName evidence="7">Putative exonuclease, RNase T and DNA polymerase III</fullName>
        <ecNumber evidence="7">3.6.4.12</ecNumber>
    </submittedName>
</protein>
<keyword evidence="5" id="KW-0812">Transmembrane</keyword>
<dbReference type="GO" id="GO:0003678">
    <property type="term" value="F:DNA helicase activity"/>
    <property type="evidence" value="ECO:0007669"/>
    <property type="project" value="UniProtKB-EC"/>
</dbReference>
<dbReference type="OrthoDB" id="3928741at2"/>
<dbReference type="GO" id="GO:0003676">
    <property type="term" value="F:nucleic acid binding"/>
    <property type="evidence" value="ECO:0007669"/>
    <property type="project" value="InterPro"/>
</dbReference>
<dbReference type="EC" id="3.6.4.12" evidence="7"/>
<organism evidence="7 8">
    <name type="scientific">Corynebacterium imitans</name>
    <dbReference type="NCBI Taxonomy" id="156978"/>
    <lineage>
        <taxon>Bacteria</taxon>
        <taxon>Bacillati</taxon>
        <taxon>Actinomycetota</taxon>
        <taxon>Actinomycetes</taxon>
        <taxon>Mycobacteriales</taxon>
        <taxon>Corynebacteriaceae</taxon>
        <taxon>Corynebacterium</taxon>
    </lineage>
</organism>
<evidence type="ECO:0000259" key="6">
    <source>
        <dbReference type="SMART" id="SM00479"/>
    </source>
</evidence>
<dbReference type="InterPro" id="IPR036420">
    <property type="entry name" value="BRCT_dom_sf"/>
</dbReference>
<dbReference type="AlphaFoldDB" id="A0A240A3U1"/>
<evidence type="ECO:0000256" key="5">
    <source>
        <dbReference type="SAM" id="Phobius"/>
    </source>
</evidence>
<dbReference type="GO" id="GO:0008408">
    <property type="term" value="F:3'-5' exonuclease activity"/>
    <property type="evidence" value="ECO:0007669"/>
    <property type="project" value="TreeGrafter"/>
</dbReference>
<evidence type="ECO:0000313" key="7">
    <source>
        <dbReference type="EMBL" id="SNV77633.1"/>
    </source>
</evidence>
<keyword evidence="3 7" id="KW-0269">Exonuclease</keyword>